<dbReference type="SUPFAM" id="SSF63380">
    <property type="entry name" value="Riboflavin synthase domain-like"/>
    <property type="match status" value="1"/>
</dbReference>
<dbReference type="InterPro" id="IPR013112">
    <property type="entry name" value="FAD-bd_8"/>
</dbReference>
<proteinExistence type="predicted"/>
<dbReference type="InterPro" id="IPR050369">
    <property type="entry name" value="RBOH/FRE"/>
</dbReference>
<keyword evidence="2 6" id="KW-0812">Transmembrane</keyword>
<feature type="transmembrane region" description="Helical" evidence="6">
    <location>
        <begin position="235"/>
        <end position="259"/>
    </location>
</feature>
<keyword evidence="9" id="KW-1185">Reference proteome</keyword>
<feature type="transmembrane region" description="Helical" evidence="6">
    <location>
        <begin position="323"/>
        <end position="342"/>
    </location>
</feature>
<dbReference type="PANTHER" id="PTHR11972:SF153">
    <property type="entry name" value="SUPEROXIDE-GENERATING NADPH OXIDASE HEAVY CHAIN SUBUNIT A"/>
    <property type="match status" value="1"/>
</dbReference>
<dbReference type="InterPro" id="IPR017927">
    <property type="entry name" value="FAD-bd_FR_type"/>
</dbReference>
<feature type="domain" description="FAD-binding FR-type" evidence="7">
    <location>
        <begin position="447"/>
        <end position="597"/>
    </location>
</feature>
<dbReference type="Pfam" id="PF08022">
    <property type="entry name" value="FAD_binding_8"/>
    <property type="match status" value="1"/>
</dbReference>
<dbReference type="Proteomes" id="UP001295684">
    <property type="component" value="Unassembled WGS sequence"/>
</dbReference>
<dbReference type="Pfam" id="PF01794">
    <property type="entry name" value="Ferric_reduct"/>
    <property type="match status" value="1"/>
</dbReference>
<evidence type="ECO:0000256" key="1">
    <source>
        <dbReference type="ARBA" id="ARBA00004141"/>
    </source>
</evidence>
<dbReference type="InterPro" id="IPR013130">
    <property type="entry name" value="Fe3_Rdtase_TM_dom"/>
</dbReference>
<dbReference type="CDD" id="cd06186">
    <property type="entry name" value="NOX_Duox_like_FAD_NADP"/>
    <property type="match status" value="1"/>
</dbReference>
<dbReference type="InterPro" id="IPR039261">
    <property type="entry name" value="FNR_nucleotide-bd"/>
</dbReference>
<organism evidence="8 9">
    <name type="scientific">Euplotes crassus</name>
    <dbReference type="NCBI Taxonomy" id="5936"/>
    <lineage>
        <taxon>Eukaryota</taxon>
        <taxon>Sar</taxon>
        <taxon>Alveolata</taxon>
        <taxon>Ciliophora</taxon>
        <taxon>Intramacronucleata</taxon>
        <taxon>Spirotrichea</taxon>
        <taxon>Hypotrichia</taxon>
        <taxon>Euplotida</taxon>
        <taxon>Euplotidae</taxon>
        <taxon>Moneuplotes</taxon>
    </lineage>
</organism>
<evidence type="ECO:0000256" key="5">
    <source>
        <dbReference type="ARBA" id="ARBA00023136"/>
    </source>
</evidence>
<accession>A0AAD1Y584</accession>
<dbReference type="InterPro" id="IPR013121">
    <property type="entry name" value="Fe_red_NAD-bd_6"/>
</dbReference>
<dbReference type="GO" id="GO:0016491">
    <property type="term" value="F:oxidoreductase activity"/>
    <property type="evidence" value="ECO:0007669"/>
    <property type="project" value="UniProtKB-KW"/>
</dbReference>
<evidence type="ECO:0000256" key="3">
    <source>
        <dbReference type="ARBA" id="ARBA00022989"/>
    </source>
</evidence>
<evidence type="ECO:0000259" key="7">
    <source>
        <dbReference type="PROSITE" id="PS51384"/>
    </source>
</evidence>
<dbReference type="Gene3D" id="3.40.50.80">
    <property type="entry name" value="Nucleotide-binding domain of ferredoxin-NADP reductase (FNR) module"/>
    <property type="match status" value="1"/>
</dbReference>
<dbReference type="AlphaFoldDB" id="A0AAD1Y584"/>
<feature type="transmembrane region" description="Helical" evidence="6">
    <location>
        <begin position="435"/>
        <end position="456"/>
    </location>
</feature>
<dbReference type="PROSITE" id="PS51384">
    <property type="entry name" value="FAD_FR"/>
    <property type="match status" value="1"/>
</dbReference>
<dbReference type="Pfam" id="PF08030">
    <property type="entry name" value="NAD_binding_6"/>
    <property type="match status" value="1"/>
</dbReference>
<evidence type="ECO:0000256" key="6">
    <source>
        <dbReference type="SAM" id="Phobius"/>
    </source>
</evidence>
<dbReference type="PANTHER" id="PTHR11972">
    <property type="entry name" value="NADPH OXIDASE"/>
    <property type="match status" value="1"/>
</dbReference>
<keyword evidence="3 6" id="KW-1133">Transmembrane helix</keyword>
<gene>
    <name evidence="8" type="ORF">ECRASSUSDP1_LOCUS26479</name>
</gene>
<evidence type="ECO:0000313" key="8">
    <source>
        <dbReference type="EMBL" id="CAI2384939.1"/>
    </source>
</evidence>
<feature type="transmembrane region" description="Helical" evidence="6">
    <location>
        <begin position="410"/>
        <end position="429"/>
    </location>
</feature>
<evidence type="ECO:0000256" key="4">
    <source>
        <dbReference type="ARBA" id="ARBA00023002"/>
    </source>
</evidence>
<evidence type="ECO:0000313" key="9">
    <source>
        <dbReference type="Proteomes" id="UP001295684"/>
    </source>
</evidence>
<dbReference type="GO" id="GO:0005886">
    <property type="term" value="C:plasma membrane"/>
    <property type="evidence" value="ECO:0007669"/>
    <property type="project" value="TreeGrafter"/>
</dbReference>
<dbReference type="InterPro" id="IPR017938">
    <property type="entry name" value="Riboflavin_synthase-like_b-brl"/>
</dbReference>
<protein>
    <recommendedName>
        <fullName evidence="7">FAD-binding FR-type domain-containing protein</fullName>
    </recommendedName>
</protein>
<feature type="transmembrane region" description="Helical" evidence="6">
    <location>
        <begin position="265"/>
        <end position="293"/>
    </location>
</feature>
<keyword evidence="5 6" id="KW-0472">Membrane</keyword>
<feature type="transmembrane region" description="Helical" evidence="6">
    <location>
        <begin position="378"/>
        <end position="398"/>
    </location>
</feature>
<sequence length="792" mass="91274">MEHSDLEVSLTSGLTMSPAVQKAMNESEYIKNQDAHSSEFGFMMSEETLTSSNIHGKNLKAKIEEYLESKNLTRDELKILLKQGAADNQLFMIKESTYEKLVDALGITLSRPHYGANLAKSAPSINMKKSFKQDKIQQLSTELNGEPLELMSMRRLIKEKSNIFAKEMKMKQTMVYPIYNDLSKSGVHHVIQNKNEASKRIQQISRQRLMSKQLSSEVDIDGSPHKVNSQGLKICLCYTFLFLISIVLFGGWGLLSFFITKQRLFAIFGYQLLIAGGGGFAIMILSALLLCFISHDMATICKPACGRRCLNLFDFRISFHKTCGYLILFYSLLHSAIHLFLLEDKMADPDYFEENRRYLHHWNFDEPPTVWDLTFKTVPGITGIILLITIILIFLTSLKCVRETSYQTFSYAHTFLFPIFFFGMIAHGTARWLNFGFPTAIIPLTIPLIIYFTMVARRLMNSCRKSWKIKDFKISNDRSFMYLSLEVPKDYSWKPGQYVNINIPSVSPLQWHPFTIVSAPNDNHLDLIIKRRGDWTARVIYTFAELKKKGLCEKIGHFTDCHYEKEFIDYLFEMNIGENHGDIKIHLTKPISAMPDTIPLRKNLILVGSEIGISSILAFLDEQLITERRAGDPSNTEDFKNKNNKTSNIEKIHLVLVSKDSDQLSWLSPYIDRILSNEYLSEKVELHLYCTSIMYRSFTSFVFWRSFLLRERMKGNLTRSTQTVIEEHSSNLDFNIGKPDFLELFKKIHFNEPKDFYVYASGSKELISKTVAASDFVNRRGKGTFTYRYQII</sequence>
<reference evidence="8" key="1">
    <citation type="submission" date="2023-07" db="EMBL/GenBank/DDBJ databases">
        <authorList>
            <consortium name="AG Swart"/>
            <person name="Singh M."/>
            <person name="Singh A."/>
            <person name="Seah K."/>
            <person name="Emmerich C."/>
        </authorList>
    </citation>
    <scope>NUCLEOTIDE SEQUENCE</scope>
    <source>
        <strain evidence="8">DP1</strain>
    </source>
</reference>
<comment type="caution">
    <text evidence="8">The sequence shown here is derived from an EMBL/GenBank/DDBJ whole genome shotgun (WGS) entry which is preliminary data.</text>
</comment>
<comment type="subcellular location">
    <subcellularLocation>
        <location evidence="1">Membrane</location>
        <topology evidence="1">Multi-pass membrane protein</topology>
    </subcellularLocation>
</comment>
<keyword evidence="4" id="KW-0560">Oxidoreductase</keyword>
<name>A0AAD1Y584_EUPCR</name>
<dbReference type="EMBL" id="CAMPGE010027296">
    <property type="protein sequence ID" value="CAI2384939.1"/>
    <property type="molecule type" value="Genomic_DNA"/>
</dbReference>
<evidence type="ECO:0000256" key="2">
    <source>
        <dbReference type="ARBA" id="ARBA00022692"/>
    </source>
</evidence>
<dbReference type="Gene3D" id="2.40.30.10">
    <property type="entry name" value="Translation factors"/>
    <property type="match status" value="1"/>
</dbReference>